<organism evidence="1 2">
    <name type="scientific">Yersinia hibernica</name>
    <dbReference type="NCBI Taxonomy" id="2339259"/>
    <lineage>
        <taxon>Bacteria</taxon>
        <taxon>Pseudomonadati</taxon>
        <taxon>Pseudomonadota</taxon>
        <taxon>Gammaproteobacteria</taxon>
        <taxon>Enterobacterales</taxon>
        <taxon>Yersiniaceae</taxon>
        <taxon>Yersinia</taxon>
    </lineage>
</organism>
<evidence type="ECO:0000313" key="2">
    <source>
        <dbReference type="Proteomes" id="UP000288804"/>
    </source>
</evidence>
<name>A0ABX5QXW6_9GAMM</name>
<gene>
    <name evidence="1" type="ORF">D5F51_04140</name>
</gene>
<accession>A0ABX5QXW6</accession>
<dbReference type="Proteomes" id="UP000288804">
    <property type="component" value="Chromosome"/>
</dbReference>
<keyword evidence="2" id="KW-1185">Reference proteome</keyword>
<proteinExistence type="predicted"/>
<evidence type="ECO:0000313" key="1">
    <source>
        <dbReference type="EMBL" id="QAX77805.1"/>
    </source>
</evidence>
<protein>
    <recommendedName>
        <fullName evidence="3">DUF2635 domain-containing protein</fullName>
    </recommendedName>
</protein>
<reference evidence="2" key="1">
    <citation type="submission" date="2018-09" db="EMBL/GenBank/DDBJ databases">
        <title>Yersinia hibernicus sp. nov.</title>
        <authorList>
            <person name="Nguyen S.V."/>
            <person name="Mundanda D.M."/>
            <person name="Anes J."/>
            <person name="Fanning S."/>
        </authorList>
    </citation>
    <scope>NUCLEOTIDE SEQUENCE [LARGE SCALE GENOMIC DNA]</scope>
    <source>
        <strain evidence="2">CFS1934</strain>
    </source>
</reference>
<evidence type="ECO:0008006" key="3">
    <source>
        <dbReference type="Google" id="ProtNLM"/>
    </source>
</evidence>
<dbReference type="RefSeq" id="WP_129195687.1">
    <property type="nucleotide sequence ID" value="NZ_CABHXI010000079.1"/>
</dbReference>
<sequence length="88" mass="9530">MTILKVKAVGGVRVPYQHNARKYIEGDEAVTVQNTAYYLRQIAAGDLTVITDKAEAAKHDDTPVTDIAVASEPKTKTKTKVEASRGQS</sequence>
<dbReference type="EMBL" id="CP032487">
    <property type="protein sequence ID" value="QAX77805.1"/>
    <property type="molecule type" value="Genomic_DNA"/>
</dbReference>